<dbReference type="PANTHER" id="PTHR33050">
    <property type="entry name" value="REVERSE TRANSCRIPTASE DOMAIN-CONTAINING PROTEIN"/>
    <property type="match status" value="1"/>
</dbReference>
<feature type="region of interest" description="Disordered" evidence="2">
    <location>
        <begin position="276"/>
        <end position="296"/>
    </location>
</feature>
<dbReference type="InterPro" id="IPR052055">
    <property type="entry name" value="Hepadnavirus_pol/RT"/>
</dbReference>
<feature type="region of interest" description="Disordered" evidence="2">
    <location>
        <begin position="1563"/>
        <end position="1583"/>
    </location>
</feature>
<feature type="compositionally biased region" description="Basic and acidic residues" evidence="2">
    <location>
        <begin position="1564"/>
        <end position="1583"/>
    </location>
</feature>
<feature type="compositionally biased region" description="Polar residues" evidence="2">
    <location>
        <begin position="112"/>
        <end position="123"/>
    </location>
</feature>
<feature type="region of interest" description="Disordered" evidence="2">
    <location>
        <begin position="1506"/>
        <end position="1531"/>
    </location>
</feature>
<dbReference type="SUPFAM" id="SSF56672">
    <property type="entry name" value="DNA/RNA polymerases"/>
    <property type="match status" value="1"/>
</dbReference>
<dbReference type="GO" id="GO:0003677">
    <property type="term" value="F:DNA binding"/>
    <property type="evidence" value="ECO:0007669"/>
    <property type="project" value="InterPro"/>
</dbReference>
<dbReference type="Proteomes" id="UP000601435">
    <property type="component" value="Unassembled WGS sequence"/>
</dbReference>
<evidence type="ECO:0000256" key="2">
    <source>
        <dbReference type="SAM" id="MobiDB-lite"/>
    </source>
</evidence>
<evidence type="ECO:0000256" key="1">
    <source>
        <dbReference type="ARBA" id="ARBA00023172"/>
    </source>
</evidence>
<proteinExistence type="predicted"/>
<keyword evidence="1" id="KW-0233">DNA recombination</keyword>
<dbReference type="GO" id="GO:0006310">
    <property type="term" value="P:DNA recombination"/>
    <property type="evidence" value="ECO:0007669"/>
    <property type="project" value="UniProtKB-KW"/>
</dbReference>
<evidence type="ECO:0000313" key="4">
    <source>
        <dbReference type="Proteomes" id="UP000601435"/>
    </source>
</evidence>
<dbReference type="InterPro" id="IPR013762">
    <property type="entry name" value="Integrase-like_cat_sf"/>
</dbReference>
<sequence length="1583" mass="175652">MLDILPLASLQLYERHVERLVKLYPTAWHLVVLSDEKARGGKWARVRLRISTDIAAGKAAPELWDAKRPWVAALHQLVGDTAFWEDQVRSPANAWVAAGGRGAPRAAEEVFTASQASGESTDPTGHKKTTKEKRAAKKRKVQAEKDELKNLRAITGGKGKQEGKGTDKAASLKSKDQDLLIEPGPPQPGVPAAIVSQAGLEVTIESYDLCKGDDLTDPALVREILRKAEAGKYHGPVRSRQHIYGLPSNTRAQQDEADRGTLLEVTTVRILEAVERNQAKDSAGTPRTVSIENPPETNHPFAGSAYYLPEIVKWTVGPGIEFADFNNCVYADPAREGQPYKKPQRFVGKLRGLSSLTATCTCGKGAYHPKVVGEAAAKDSAGCPIGLCHAYAKLVVKQWTAGAQPPRKRPAEQHSEHTEVIEEAHWTGGPGRFGSLRLQDTKKARSTSCSTSLWRKYRAQWQQVSATARNYIEEWMEAHFGVCSKPANVQLKSLLHYDSPVNVALLEAWSRQATDPDQAVLAWLREGAPLGANVPTPSVGIFPSKEEDPEAWEEAKAETQAWEARQNYGSFTENPGDSEEEMKRLMDLGYVKKITEEQARNYFSAPVISKLGLLVKTKTDGTVKRRVIVDAPRSGANRKARCPERIVLPRPQDVYAMGADLKAQEPQLLEWYRAKRLPTRERGSELVAADLTDAFTHFPVHPAEHEQCLSPAGDGKNCYVFVAMFFGHKCAPLIMCRLSALLTRLLQGMFWQAELQLATYLDDPLTALVGSRERRVRNLSLVLLTLGALGIRLACTKGREVPQKLRDELLEKLDKWASGGMIPVSQLRTFAGKLTWAAGIYRRARWAVSIVYGAIAAHENEIREGTEATRRAARPDSRPKDFLIPVKRFELARAWLATLFKERRPVHPILVEAAGITHDRAYEYPVEQDDAALLGFLYKSHKSQSFQEALAVFLALREWGQLMASIKIGVAIRSDSTVALAILEKSASTSPALNYLAAEMALLLEKLQIGDLELSHVQGKMNVLADWLSRLAYGADNEELNENRRTKQIKNAFKEDRRSNQIKNVLEDDRKQARARGHSEEAQIPDTTRQLVHAPGPLRQLHAWVAGGACRRRQASSTTPTSLHMGAGRRGRDDQERGGNSSTRGPHLGTGCGIWAHLGPTDHPTVTTHGKNGGHRRQPDFADLALRRLGDDRKHKATLGRSPAMFTGPLPQQKTREKASRSLPKVAAETCLLPATNNGAKFNTLNVARDKEVRADAVDELKAKFYADSNKAFPLTPQLVLEFGLSLQAAGYKSGEQYLGVLKLAHVERDHPAEDFPLHAVIHDLVPNESMLTYCLALAFMLRRCELEQMKWSDLVWNLVWNDSQVTLLIKKSKTDQAAKGVKRTLGCTCRSSPATCPVELVKKLAAEVDKALPGFRDNHSWVACSTEGNKVVKEKLVAAWSRAAGRTLRGHSPRRSGTMFYVRAGLTIAEVTYLGRWHSNLVFQYGEEAWEGRPMNKADELEKPMPQTDKEHVRHEVAEEQPHHDEGDRTKAVFVEDLQSVKPRWVRTSGRSKVVHLLAATPEIRRRLGKPRDKSRGKPDGV</sequence>
<feature type="region of interest" description="Disordered" evidence="2">
    <location>
        <begin position="1055"/>
        <end position="1091"/>
    </location>
</feature>
<gene>
    <name evidence="3" type="ORF">SNEC2469_LOCUS15609</name>
</gene>
<dbReference type="InterPro" id="IPR043502">
    <property type="entry name" value="DNA/RNA_pol_sf"/>
</dbReference>
<feature type="compositionally biased region" description="Basic and acidic residues" evidence="2">
    <location>
        <begin position="1055"/>
        <end position="1081"/>
    </location>
</feature>
<dbReference type="InterPro" id="IPR011010">
    <property type="entry name" value="DNA_brk_join_enz"/>
</dbReference>
<evidence type="ECO:0000313" key="3">
    <source>
        <dbReference type="EMBL" id="CAE7542163.1"/>
    </source>
</evidence>
<comment type="caution">
    <text evidence="3">The sequence shown here is derived from an EMBL/GenBank/DDBJ whole genome shotgun (WGS) entry which is preliminary data.</text>
</comment>
<accession>A0A812TX42</accession>
<feature type="compositionally biased region" description="Basic residues" evidence="2">
    <location>
        <begin position="126"/>
        <end position="140"/>
    </location>
</feature>
<dbReference type="SUPFAM" id="SSF56349">
    <property type="entry name" value="DNA breaking-rejoining enzymes"/>
    <property type="match status" value="1"/>
</dbReference>
<dbReference type="GO" id="GO:0015074">
    <property type="term" value="P:DNA integration"/>
    <property type="evidence" value="ECO:0007669"/>
    <property type="project" value="InterPro"/>
</dbReference>
<dbReference type="EMBL" id="CAJNJA010025387">
    <property type="protein sequence ID" value="CAE7542163.1"/>
    <property type="molecule type" value="Genomic_DNA"/>
</dbReference>
<dbReference type="PANTHER" id="PTHR33050:SF7">
    <property type="entry name" value="RIBONUCLEASE H"/>
    <property type="match status" value="1"/>
</dbReference>
<keyword evidence="4" id="KW-1185">Reference proteome</keyword>
<feature type="compositionally biased region" description="Basic and acidic residues" evidence="2">
    <location>
        <begin position="141"/>
        <end position="150"/>
    </location>
</feature>
<feature type="non-terminal residue" evidence="3">
    <location>
        <position position="1"/>
    </location>
</feature>
<dbReference type="OrthoDB" id="435587at2759"/>
<feature type="region of interest" description="Disordered" evidence="2">
    <location>
        <begin position="106"/>
        <end position="172"/>
    </location>
</feature>
<organism evidence="3 4">
    <name type="scientific">Symbiodinium necroappetens</name>
    <dbReference type="NCBI Taxonomy" id="1628268"/>
    <lineage>
        <taxon>Eukaryota</taxon>
        <taxon>Sar</taxon>
        <taxon>Alveolata</taxon>
        <taxon>Dinophyceae</taxon>
        <taxon>Suessiales</taxon>
        <taxon>Symbiodiniaceae</taxon>
        <taxon>Symbiodinium</taxon>
    </lineage>
</organism>
<name>A0A812TX42_9DINO</name>
<evidence type="ECO:0008006" key="5">
    <source>
        <dbReference type="Google" id="ProtNLM"/>
    </source>
</evidence>
<protein>
    <recommendedName>
        <fullName evidence="5">Reverse transcriptase domain-containing protein</fullName>
    </recommendedName>
</protein>
<feature type="region of interest" description="Disordered" evidence="2">
    <location>
        <begin position="1111"/>
        <end position="1178"/>
    </location>
</feature>
<dbReference type="Gene3D" id="1.10.443.10">
    <property type="entry name" value="Intergrase catalytic core"/>
    <property type="match status" value="1"/>
</dbReference>
<reference evidence="3" key="1">
    <citation type="submission" date="2021-02" db="EMBL/GenBank/DDBJ databases">
        <authorList>
            <person name="Dougan E. K."/>
            <person name="Rhodes N."/>
            <person name="Thang M."/>
            <person name="Chan C."/>
        </authorList>
    </citation>
    <scope>NUCLEOTIDE SEQUENCE</scope>
</reference>